<keyword evidence="1" id="KW-1133">Transmembrane helix</keyword>
<sequence>MDTTYIKQQLRRYRKLRRRDEFVARVKNYFKGFHEEGVAMRLIRGGIIVAGIFFGASYLFSLLRK</sequence>
<evidence type="ECO:0000256" key="1">
    <source>
        <dbReference type="SAM" id="Phobius"/>
    </source>
</evidence>
<evidence type="ECO:0000313" key="2">
    <source>
        <dbReference type="EMBL" id="MPM12193.1"/>
    </source>
</evidence>
<accession>A0A644XDC4</accession>
<keyword evidence="1" id="KW-0472">Membrane</keyword>
<protein>
    <submittedName>
        <fullName evidence="2">Uncharacterized protein</fullName>
    </submittedName>
</protein>
<name>A0A644XDC4_9ZZZZ</name>
<feature type="transmembrane region" description="Helical" evidence="1">
    <location>
        <begin position="42"/>
        <end position="63"/>
    </location>
</feature>
<proteinExistence type="predicted"/>
<keyword evidence="1" id="KW-0812">Transmembrane</keyword>
<comment type="caution">
    <text evidence="2">The sequence shown here is derived from an EMBL/GenBank/DDBJ whole genome shotgun (WGS) entry which is preliminary data.</text>
</comment>
<reference evidence="2" key="1">
    <citation type="submission" date="2019-08" db="EMBL/GenBank/DDBJ databases">
        <authorList>
            <person name="Kucharzyk K."/>
            <person name="Murdoch R.W."/>
            <person name="Higgins S."/>
            <person name="Loffler F."/>
        </authorList>
    </citation>
    <scope>NUCLEOTIDE SEQUENCE</scope>
</reference>
<dbReference type="EMBL" id="VSSQ01001935">
    <property type="protein sequence ID" value="MPM12193.1"/>
    <property type="molecule type" value="Genomic_DNA"/>
</dbReference>
<organism evidence="2">
    <name type="scientific">bioreactor metagenome</name>
    <dbReference type="NCBI Taxonomy" id="1076179"/>
    <lineage>
        <taxon>unclassified sequences</taxon>
        <taxon>metagenomes</taxon>
        <taxon>ecological metagenomes</taxon>
    </lineage>
</organism>
<dbReference type="AlphaFoldDB" id="A0A644XDC4"/>
<gene>
    <name evidence="2" type="ORF">SDC9_58545</name>
</gene>